<name>A0A8H5XAG8_FUSCI</name>
<feature type="region of interest" description="Disordered" evidence="1">
    <location>
        <begin position="381"/>
        <end position="403"/>
    </location>
</feature>
<dbReference type="EMBL" id="JAAQPE010000051">
    <property type="protein sequence ID" value="KAF5689180.1"/>
    <property type="molecule type" value="Genomic_DNA"/>
</dbReference>
<proteinExistence type="predicted"/>
<evidence type="ECO:0000256" key="1">
    <source>
        <dbReference type="SAM" id="MobiDB-lite"/>
    </source>
</evidence>
<feature type="compositionally biased region" description="Basic residues" evidence="1">
    <location>
        <begin position="313"/>
        <end position="323"/>
    </location>
</feature>
<evidence type="ECO:0000313" key="3">
    <source>
        <dbReference type="Proteomes" id="UP000572754"/>
    </source>
</evidence>
<dbReference type="Proteomes" id="UP000572754">
    <property type="component" value="Unassembled WGS sequence"/>
</dbReference>
<feature type="region of interest" description="Disordered" evidence="1">
    <location>
        <begin position="303"/>
        <end position="336"/>
    </location>
</feature>
<keyword evidence="3" id="KW-1185">Reference proteome</keyword>
<accession>A0A8H5XAG8</accession>
<sequence>MTRIYDADSKCSSCHEPGQFGWLYQCTQDHEKMIEEKLLTGEQPCMDYLDFSFRKNMVVRKGSAEARRDKLSFLQELTPEQMASYRPDQIATILRQREELKEVIAKEERQKSTSALFSNLLPPLGFESSFSDKGQRNLDEETLCQYKICQRCRPVCVDRAFLSLNAVADGEITPTAAAGFGFESLGGRPVIDKDVVRHIDEHRPRPQIGNRRMMELLDEQIARMLASHNQNQPFRNGLRSTISGLRGARQLPTVKNFAAKRQRMRDEERVLADAAQGDVEAIASTPDLLGNPWPWLATFQAPDEHEDDQTHGQHPRQRGRATRIPRPTTPGPRSARRRLTDQLLSSTSNILPLDGYSWSLFGGGENAFSTTTSSLSEVSNIKSSGAENESNSEEPSTMPLGTDHGVAITEESIEARVPDVVTQV</sequence>
<comment type="caution">
    <text evidence="2">The sequence shown here is derived from an EMBL/GenBank/DDBJ whole genome shotgun (WGS) entry which is preliminary data.</text>
</comment>
<evidence type="ECO:0000313" key="2">
    <source>
        <dbReference type="EMBL" id="KAF5689180.1"/>
    </source>
</evidence>
<reference evidence="2 3" key="2">
    <citation type="submission" date="2020-05" db="EMBL/GenBank/DDBJ databases">
        <title>Identification and distribution of gene clusters putatively required for synthesis of sphingolipid metabolism inhibitors in phylogenetically diverse species of the filamentous fungus Fusarium.</title>
        <authorList>
            <person name="Kim H.-S."/>
            <person name="Busman M."/>
            <person name="Brown D.W."/>
            <person name="Divon H."/>
            <person name="Uhlig S."/>
            <person name="Proctor R.H."/>
        </authorList>
    </citation>
    <scope>NUCLEOTIDE SEQUENCE [LARGE SCALE GENOMIC DNA]</scope>
    <source>
        <strain evidence="2 3">NRRL 25331</strain>
    </source>
</reference>
<dbReference type="AlphaFoldDB" id="A0A8H5XAG8"/>
<reference evidence="3" key="1">
    <citation type="journal article" date="2020" name="BMC Genomics">
        <title>Correction to: Identification and distribution of gene clusters required for synthesis of sphingolipid metabolism inhibitors in diverse species of the filamentous fungus Fusarium.</title>
        <authorList>
            <person name="Kim H.S."/>
            <person name="Lohmar J.M."/>
            <person name="Busman M."/>
            <person name="Brown D.W."/>
            <person name="Naumann T.A."/>
            <person name="Divon H.H."/>
            <person name="Lysoe E."/>
            <person name="Uhlig S."/>
            <person name="Proctor R.H."/>
        </authorList>
    </citation>
    <scope>NUCLEOTIDE SEQUENCE [LARGE SCALE GENOMIC DNA]</scope>
    <source>
        <strain evidence="3">NRRL 25331</strain>
    </source>
</reference>
<protein>
    <submittedName>
        <fullName evidence="2">Uncharacterized protein</fullName>
    </submittedName>
</protein>
<feature type="compositionally biased region" description="Low complexity" evidence="1">
    <location>
        <begin position="383"/>
        <end position="396"/>
    </location>
</feature>
<organism evidence="2 3">
    <name type="scientific">Fusarium circinatum</name>
    <name type="common">Pitch canker fungus</name>
    <name type="synonym">Gibberella circinata</name>
    <dbReference type="NCBI Taxonomy" id="48490"/>
    <lineage>
        <taxon>Eukaryota</taxon>
        <taxon>Fungi</taxon>
        <taxon>Dikarya</taxon>
        <taxon>Ascomycota</taxon>
        <taxon>Pezizomycotina</taxon>
        <taxon>Sordariomycetes</taxon>
        <taxon>Hypocreomycetidae</taxon>
        <taxon>Hypocreales</taxon>
        <taxon>Nectriaceae</taxon>
        <taxon>Fusarium</taxon>
        <taxon>Fusarium fujikuroi species complex</taxon>
    </lineage>
</organism>
<gene>
    <name evidence="2" type="ORF">FCIRC_1510</name>
</gene>